<dbReference type="AlphaFoldDB" id="A0A0N8KHL6"/>
<dbReference type="InterPro" id="IPR042099">
    <property type="entry name" value="ANL_N_sf"/>
</dbReference>
<dbReference type="InterPro" id="IPR000873">
    <property type="entry name" value="AMP-dep_synth/lig_dom"/>
</dbReference>
<reference evidence="4 5" key="1">
    <citation type="submission" date="2015-09" db="EMBL/GenBank/DDBJ databases">
        <title>Identification and resolution of microdiversity through metagenomic sequencing of parallel consortia.</title>
        <authorList>
            <person name="Nelson W.C."/>
            <person name="Romine M.F."/>
            <person name="Lindemann S.R."/>
        </authorList>
    </citation>
    <scope>NUCLEOTIDE SEQUENCE [LARGE SCALE GENOMIC DNA]</scope>
    <source>
        <strain evidence="4">HL-49</strain>
    </source>
</reference>
<evidence type="ECO:0000313" key="4">
    <source>
        <dbReference type="EMBL" id="KPQ20082.1"/>
    </source>
</evidence>
<dbReference type="PANTHER" id="PTHR43201">
    <property type="entry name" value="ACYL-COA SYNTHETASE"/>
    <property type="match status" value="1"/>
</dbReference>
<dbReference type="SUPFAM" id="SSF56801">
    <property type="entry name" value="Acetyl-CoA synthetase-like"/>
    <property type="match status" value="1"/>
</dbReference>
<dbReference type="OrthoDB" id="8870348at2"/>
<dbReference type="PATRIC" id="fig|1305737.6.peg.560"/>
<evidence type="ECO:0000259" key="3">
    <source>
        <dbReference type="Pfam" id="PF00501"/>
    </source>
</evidence>
<dbReference type="GO" id="GO:0006631">
    <property type="term" value="P:fatty acid metabolic process"/>
    <property type="evidence" value="ECO:0007669"/>
    <property type="project" value="TreeGrafter"/>
</dbReference>
<evidence type="ECO:0000256" key="1">
    <source>
        <dbReference type="ARBA" id="ARBA00006432"/>
    </source>
</evidence>
<evidence type="ECO:0000313" key="5">
    <source>
        <dbReference type="Proteomes" id="UP000050421"/>
    </source>
</evidence>
<dbReference type="InterPro" id="IPR045851">
    <property type="entry name" value="AMP-bd_C_sf"/>
</dbReference>
<dbReference type="EMBL" id="LJXT01000002">
    <property type="protein sequence ID" value="KPQ20082.1"/>
    <property type="molecule type" value="Genomic_DNA"/>
</dbReference>
<dbReference type="Pfam" id="PF00501">
    <property type="entry name" value="AMP-binding"/>
    <property type="match status" value="1"/>
</dbReference>
<evidence type="ECO:0000256" key="2">
    <source>
        <dbReference type="ARBA" id="ARBA00022598"/>
    </source>
</evidence>
<gene>
    <name evidence="4" type="primary">menE</name>
    <name evidence="4" type="ORF">HLUCCX10_00510</name>
</gene>
<keyword evidence="2 4" id="KW-0436">Ligase</keyword>
<protein>
    <submittedName>
        <fullName evidence="4">O-succinylbenzoic acid--CoA ligase MenE</fullName>
    </submittedName>
</protein>
<dbReference type="Gene3D" id="3.30.300.30">
    <property type="match status" value="1"/>
</dbReference>
<dbReference type="GO" id="GO:0031956">
    <property type="term" value="F:medium-chain fatty acid-CoA ligase activity"/>
    <property type="evidence" value="ECO:0007669"/>
    <property type="project" value="TreeGrafter"/>
</dbReference>
<comment type="caution">
    <text evidence="4">The sequence shown here is derived from an EMBL/GenBank/DDBJ whole genome shotgun (WGS) entry which is preliminary data.</text>
</comment>
<dbReference type="Gene3D" id="3.40.50.12780">
    <property type="entry name" value="N-terminal domain of ligase-like"/>
    <property type="match status" value="1"/>
</dbReference>
<sequence>MFRLLFENQVFQKIEDLQTKGENEILDSALAFCGDWVSGKTVFSQKTSGSTGAPKEITLTRDRLKESAEATGKFFGSNSELKLLCCLHPGYIAGKMMLLRAMVWECEIRLVMPSSEPLSSLPEAYQPDFVAMVPLQVEKTLENDSGKRKLKKLKTLLIGGAPLSLSLQEKIAAELDNAWQSFGMTETVSHIALAKITDQTLSYQALPGVKMGADERGALWVESPMSGPETIQTNDLVHFQSDGSFQWLGRLDFVINSGGIKLHPELLERKVEMSIQKFFPDSRFIFGGTPDEHLGQKLVLLIESKAKDSEKAGNLREELSKYLDRFSQPKEIIILDKFSETGSGKIDRMKTLANAQPDC</sequence>
<comment type="similarity">
    <text evidence="1">Belongs to the ATP-dependent AMP-binding enzyme family.</text>
</comment>
<dbReference type="STRING" id="1305737.GCA_000526355_00499"/>
<dbReference type="Proteomes" id="UP000050421">
    <property type="component" value="Unassembled WGS sequence"/>
</dbReference>
<name>A0A0N8KHL6_9BACT</name>
<organism evidence="4 5">
    <name type="scientific">Algoriphagus marincola HL-49</name>
    <dbReference type="NCBI Taxonomy" id="1305737"/>
    <lineage>
        <taxon>Bacteria</taxon>
        <taxon>Pseudomonadati</taxon>
        <taxon>Bacteroidota</taxon>
        <taxon>Cytophagia</taxon>
        <taxon>Cytophagales</taxon>
        <taxon>Cyclobacteriaceae</taxon>
        <taxon>Algoriphagus</taxon>
    </lineage>
</organism>
<accession>A0A0N8KHL6</accession>
<dbReference type="PANTHER" id="PTHR43201:SF5">
    <property type="entry name" value="MEDIUM-CHAIN ACYL-COA LIGASE ACSF2, MITOCHONDRIAL"/>
    <property type="match status" value="1"/>
</dbReference>
<dbReference type="eggNOG" id="COG0318">
    <property type="taxonomic scope" value="Bacteria"/>
</dbReference>
<feature type="domain" description="AMP-dependent synthetase/ligase" evidence="3">
    <location>
        <begin position="47"/>
        <end position="198"/>
    </location>
</feature>
<proteinExistence type="inferred from homology"/>